<evidence type="ECO:0000256" key="3">
    <source>
        <dbReference type="ARBA" id="ARBA00022741"/>
    </source>
</evidence>
<dbReference type="Pfam" id="PF00664">
    <property type="entry name" value="ABC_membrane"/>
    <property type="match status" value="2"/>
</dbReference>
<name>A0A0K0DFY7_ANGCA</name>
<reference evidence="9" key="1">
    <citation type="submission" date="2012-09" db="EMBL/GenBank/DDBJ databases">
        <authorList>
            <person name="Martin A.A."/>
        </authorList>
    </citation>
    <scope>NUCLEOTIDE SEQUENCE</scope>
</reference>
<evidence type="ECO:0000313" key="10">
    <source>
        <dbReference type="WBParaSite" id="ACAC_0000992301-mRNA-1"/>
    </source>
</evidence>
<dbReference type="STRING" id="6313.A0A0K0DFY7"/>
<keyword evidence="1" id="KW-0813">Transport</keyword>
<evidence type="ECO:0000256" key="4">
    <source>
        <dbReference type="ARBA" id="ARBA00022840"/>
    </source>
</evidence>
<keyword evidence="4" id="KW-0067">ATP-binding</keyword>
<evidence type="ECO:0000256" key="1">
    <source>
        <dbReference type="ARBA" id="ARBA00022448"/>
    </source>
</evidence>
<keyword evidence="9" id="KW-1185">Reference proteome</keyword>
<dbReference type="GO" id="GO:0016020">
    <property type="term" value="C:membrane"/>
    <property type="evidence" value="ECO:0007669"/>
    <property type="project" value="InterPro"/>
</dbReference>
<dbReference type="PROSITE" id="PS50929">
    <property type="entry name" value="ABC_TM1F"/>
    <property type="match status" value="2"/>
</dbReference>
<evidence type="ECO:0000256" key="7">
    <source>
        <dbReference type="SAM" id="Phobius"/>
    </source>
</evidence>
<dbReference type="AlphaFoldDB" id="A0A0K0DFY7"/>
<dbReference type="PANTHER" id="PTHR24223:SF358">
    <property type="entry name" value="ABC TRANSMEMBRANE TYPE-1 DOMAIN-CONTAINING PROTEIN"/>
    <property type="match status" value="1"/>
</dbReference>
<dbReference type="InterPro" id="IPR050173">
    <property type="entry name" value="ABC_transporter_C-like"/>
</dbReference>
<evidence type="ECO:0000256" key="5">
    <source>
        <dbReference type="ARBA" id="ARBA00022989"/>
    </source>
</evidence>
<dbReference type="Gene3D" id="1.20.1560.10">
    <property type="entry name" value="ABC transporter type 1, transmembrane domain"/>
    <property type="match status" value="2"/>
</dbReference>
<protein>
    <submittedName>
        <fullName evidence="10">ABC transmembrane type-1 domain-containing protein</fullName>
    </submittedName>
</protein>
<keyword evidence="6 7" id="KW-0472">Membrane</keyword>
<feature type="transmembrane region" description="Helical" evidence="7">
    <location>
        <begin position="208"/>
        <end position="228"/>
    </location>
</feature>
<proteinExistence type="predicted"/>
<dbReference type="InterPro" id="IPR036640">
    <property type="entry name" value="ABC1_TM_sf"/>
</dbReference>
<dbReference type="SUPFAM" id="SSF90123">
    <property type="entry name" value="ABC transporter transmembrane region"/>
    <property type="match status" value="1"/>
</dbReference>
<dbReference type="WBParaSite" id="ACAC_0000992301-mRNA-1">
    <property type="protein sequence ID" value="ACAC_0000992301-mRNA-1"/>
    <property type="gene ID" value="ACAC_0000992301"/>
</dbReference>
<dbReference type="GO" id="GO:0140359">
    <property type="term" value="F:ABC-type transporter activity"/>
    <property type="evidence" value="ECO:0007669"/>
    <property type="project" value="InterPro"/>
</dbReference>
<dbReference type="Proteomes" id="UP000035642">
    <property type="component" value="Unassembled WGS sequence"/>
</dbReference>
<keyword evidence="5 7" id="KW-1133">Transmembrane helix</keyword>
<sequence length="300" mass="33771">MISLAPIRFFAYFTETVSDVDEEGAKVIVPPSVIAVLWRLFKWELIGASVVKFLSDLLQFANPGFLSLLISFTEDRNVPLYQGIFYSVGLFICSILRSLLLNNYYTMMTRVGTKIQIVLTTAVYNKTLKLSNSSRRQKTHGEIVNLMAIDVDRFRLITPQLQQYWSSPLQVVKLYAWEPAMEAVIDKIRVVEMALVRKAAVARTVADILNIATPFLVALVTFTTYTLLSSSNVLTPQIAFVSLTLFNQLRAPLIMAAELISQTIQVAVSNERLKEFLIAEELSETAVDVDEDGQCKCLWI</sequence>
<accession>A0A0K0DFY7</accession>
<feature type="transmembrane region" description="Helical" evidence="7">
    <location>
        <begin position="84"/>
        <end position="105"/>
    </location>
</feature>
<organism evidence="9 10">
    <name type="scientific">Angiostrongylus cantonensis</name>
    <name type="common">Rat lungworm</name>
    <dbReference type="NCBI Taxonomy" id="6313"/>
    <lineage>
        <taxon>Eukaryota</taxon>
        <taxon>Metazoa</taxon>
        <taxon>Ecdysozoa</taxon>
        <taxon>Nematoda</taxon>
        <taxon>Chromadorea</taxon>
        <taxon>Rhabditida</taxon>
        <taxon>Rhabditina</taxon>
        <taxon>Rhabditomorpha</taxon>
        <taxon>Strongyloidea</taxon>
        <taxon>Metastrongylidae</taxon>
        <taxon>Angiostrongylus</taxon>
    </lineage>
</organism>
<dbReference type="PANTHER" id="PTHR24223">
    <property type="entry name" value="ATP-BINDING CASSETTE SUB-FAMILY C"/>
    <property type="match status" value="1"/>
</dbReference>
<feature type="domain" description="ABC transmembrane type-1" evidence="8">
    <location>
        <begin position="173"/>
        <end position="265"/>
    </location>
</feature>
<evidence type="ECO:0000256" key="6">
    <source>
        <dbReference type="ARBA" id="ARBA00023136"/>
    </source>
</evidence>
<reference evidence="10" key="2">
    <citation type="submission" date="2017-02" db="UniProtKB">
        <authorList>
            <consortium name="WormBaseParasite"/>
        </authorList>
    </citation>
    <scope>IDENTIFICATION</scope>
</reference>
<dbReference type="InterPro" id="IPR011527">
    <property type="entry name" value="ABC1_TM_dom"/>
</dbReference>
<evidence type="ECO:0000256" key="2">
    <source>
        <dbReference type="ARBA" id="ARBA00022692"/>
    </source>
</evidence>
<keyword evidence="2 7" id="KW-0812">Transmembrane</keyword>
<evidence type="ECO:0000259" key="8">
    <source>
        <dbReference type="PROSITE" id="PS50929"/>
    </source>
</evidence>
<evidence type="ECO:0000313" key="9">
    <source>
        <dbReference type="Proteomes" id="UP000035642"/>
    </source>
</evidence>
<feature type="domain" description="ABC transmembrane type-1" evidence="8">
    <location>
        <begin position="46"/>
        <end position="172"/>
    </location>
</feature>
<dbReference type="GO" id="GO:0005524">
    <property type="term" value="F:ATP binding"/>
    <property type="evidence" value="ECO:0007669"/>
    <property type="project" value="UniProtKB-KW"/>
</dbReference>
<keyword evidence="3" id="KW-0547">Nucleotide-binding</keyword>